<feature type="domain" description="N-acetyltransferase" evidence="3">
    <location>
        <begin position="155"/>
        <end position="301"/>
    </location>
</feature>
<keyword evidence="1" id="KW-0808">Transferase</keyword>
<dbReference type="Proteomes" id="UP000676194">
    <property type="component" value="Chromosome"/>
</dbReference>
<gene>
    <name evidence="4" type="ORF">KIH39_20035</name>
</gene>
<evidence type="ECO:0000313" key="5">
    <source>
        <dbReference type="Proteomes" id="UP000676194"/>
    </source>
</evidence>
<organism evidence="4 5">
    <name type="scientific">Telmatocola sphagniphila</name>
    <dbReference type="NCBI Taxonomy" id="1123043"/>
    <lineage>
        <taxon>Bacteria</taxon>
        <taxon>Pseudomonadati</taxon>
        <taxon>Planctomycetota</taxon>
        <taxon>Planctomycetia</taxon>
        <taxon>Gemmatales</taxon>
        <taxon>Gemmataceae</taxon>
    </lineage>
</organism>
<dbReference type="PROSITE" id="PS51186">
    <property type="entry name" value="GNAT"/>
    <property type="match status" value="1"/>
</dbReference>
<dbReference type="Pfam" id="PF00583">
    <property type="entry name" value="Acetyltransf_1"/>
    <property type="match status" value="1"/>
</dbReference>
<dbReference type="InterPro" id="IPR016181">
    <property type="entry name" value="Acyl_CoA_acyltransferase"/>
</dbReference>
<dbReference type="KEGG" id="tsph:KIH39_20035"/>
<evidence type="ECO:0000256" key="2">
    <source>
        <dbReference type="ARBA" id="ARBA00023315"/>
    </source>
</evidence>
<sequence length="301" mass="34676">MGQLLCRTAGVSEVESALKLLRDPRLSEKQNLFQWSHRVRLFQIGTIELDHILVCLEADEIVGTLLVQDDSKASAVIWPPGTITSNRRSEIEENLFLALKVRARQKGWTNILAFPDSRDLPLLDSLRQGGFENITQVQELLRSDTVSEEGKVPPLEWVDYRYCDRALFERIFTATFEGSLDCPELNEVRTAAEILEGYRQSAPDLRRWWLIRNQGQEIGIVLLSDAREEGWEIAYLGVLPGCRKRGLGSQLLHEILQKCSLFGIRSLHVRVDVRNLPALRLYEKNRFRLQRSHQVCLIRRF</sequence>
<keyword evidence="2" id="KW-0012">Acyltransferase</keyword>
<dbReference type="GO" id="GO:0016747">
    <property type="term" value="F:acyltransferase activity, transferring groups other than amino-acyl groups"/>
    <property type="evidence" value="ECO:0007669"/>
    <property type="project" value="InterPro"/>
</dbReference>
<dbReference type="CDD" id="cd04301">
    <property type="entry name" value="NAT_SF"/>
    <property type="match status" value="1"/>
</dbReference>
<proteinExistence type="predicted"/>
<dbReference type="Gene3D" id="3.40.630.30">
    <property type="match status" value="1"/>
</dbReference>
<evidence type="ECO:0000313" key="4">
    <source>
        <dbReference type="EMBL" id="QVL31118.1"/>
    </source>
</evidence>
<name>A0A8E6EX01_9BACT</name>
<dbReference type="InterPro" id="IPR050680">
    <property type="entry name" value="YpeA/RimI_acetyltransf"/>
</dbReference>
<accession>A0A8E6EX01</accession>
<dbReference type="AlphaFoldDB" id="A0A8E6EX01"/>
<dbReference type="PANTHER" id="PTHR43420">
    <property type="entry name" value="ACETYLTRANSFERASE"/>
    <property type="match status" value="1"/>
</dbReference>
<reference evidence="4" key="1">
    <citation type="submission" date="2021-05" db="EMBL/GenBank/DDBJ databases">
        <title>Complete genome sequence of the cellulolytic planctomycete Telmatocola sphagniphila SP2T and characterization of the first cellulase from planctomycetes.</title>
        <authorList>
            <person name="Rakitin A.L."/>
            <person name="Beletsky A.V."/>
            <person name="Naumoff D.G."/>
            <person name="Kulichevskaya I.S."/>
            <person name="Mardanov A.V."/>
            <person name="Ravin N.V."/>
            <person name="Dedysh S.N."/>
        </authorList>
    </citation>
    <scope>NUCLEOTIDE SEQUENCE</scope>
    <source>
        <strain evidence="4">SP2T</strain>
    </source>
</reference>
<dbReference type="SUPFAM" id="SSF55729">
    <property type="entry name" value="Acyl-CoA N-acyltransferases (Nat)"/>
    <property type="match status" value="1"/>
</dbReference>
<dbReference type="InterPro" id="IPR000182">
    <property type="entry name" value="GNAT_dom"/>
</dbReference>
<evidence type="ECO:0000256" key="1">
    <source>
        <dbReference type="ARBA" id="ARBA00022679"/>
    </source>
</evidence>
<dbReference type="EMBL" id="CP074694">
    <property type="protein sequence ID" value="QVL31118.1"/>
    <property type="molecule type" value="Genomic_DNA"/>
</dbReference>
<evidence type="ECO:0000259" key="3">
    <source>
        <dbReference type="PROSITE" id="PS51186"/>
    </source>
</evidence>
<protein>
    <submittedName>
        <fullName evidence="4">GNAT family N-acetyltransferase</fullName>
    </submittedName>
</protein>
<keyword evidence="5" id="KW-1185">Reference proteome</keyword>
<dbReference type="RefSeq" id="WP_213494999.1">
    <property type="nucleotide sequence ID" value="NZ_CP074694.1"/>
</dbReference>